<dbReference type="Pfam" id="PF01041">
    <property type="entry name" value="DegT_DnrJ_EryC1"/>
    <property type="match status" value="1"/>
</dbReference>
<organism evidence="1">
    <name type="scientific">marine metagenome</name>
    <dbReference type="NCBI Taxonomy" id="408172"/>
    <lineage>
        <taxon>unclassified sequences</taxon>
        <taxon>metagenomes</taxon>
        <taxon>ecological metagenomes</taxon>
    </lineage>
</organism>
<dbReference type="InterPro" id="IPR015424">
    <property type="entry name" value="PyrdxlP-dep_Trfase"/>
</dbReference>
<dbReference type="GO" id="GO:0030170">
    <property type="term" value="F:pyridoxal phosphate binding"/>
    <property type="evidence" value="ECO:0007669"/>
    <property type="project" value="TreeGrafter"/>
</dbReference>
<name>A0A382S0F5_9ZZZZ</name>
<dbReference type="Gene3D" id="3.40.640.10">
    <property type="entry name" value="Type I PLP-dependent aspartate aminotransferase-like (Major domain)"/>
    <property type="match status" value="1"/>
</dbReference>
<dbReference type="PANTHER" id="PTHR30244:SF34">
    <property type="entry name" value="DTDP-4-AMINO-4,6-DIDEOXYGALACTOSE TRANSAMINASE"/>
    <property type="match status" value="1"/>
</dbReference>
<dbReference type="PANTHER" id="PTHR30244">
    <property type="entry name" value="TRANSAMINASE"/>
    <property type="match status" value="1"/>
</dbReference>
<sequence>MKINLFEPYIDDAEEKAVLDTLRSKFWASGAGVGNVRIFENKFKKYTNANECLAVNSGTAALNIAVSLLDVKDKEVIIPSLSFISTANCILMNGGKPVFADINPDTLCIDPETIAKLITKNTKAVIPVHFG</sequence>
<reference evidence="1" key="1">
    <citation type="submission" date="2018-05" db="EMBL/GenBank/DDBJ databases">
        <authorList>
            <person name="Lanie J.A."/>
            <person name="Ng W.-L."/>
            <person name="Kazmierczak K.M."/>
            <person name="Andrzejewski T.M."/>
            <person name="Davidsen T.M."/>
            <person name="Wayne K.J."/>
            <person name="Tettelin H."/>
            <person name="Glass J.I."/>
            <person name="Rusch D."/>
            <person name="Podicherti R."/>
            <person name="Tsui H.-C.T."/>
            <person name="Winkler M.E."/>
        </authorList>
    </citation>
    <scope>NUCLEOTIDE SEQUENCE</scope>
</reference>
<dbReference type="AlphaFoldDB" id="A0A382S0F5"/>
<gene>
    <name evidence="1" type="ORF">METZ01_LOCUS356278</name>
</gene>
<dbReference type="InterPro" id="IPR000653">
    <property type="entry name" value="DegT/StrS_aminotransferase"/>
</dbReference>
<dbReference type="InterPro" id="IPR015421">
    <property type="entry name" value="PyrdxlP-dep_Trfase_major"/>
</dbReference>
<feature type="non-terminal residue" evidence="1">
    <location>
        <position position="131"/>
    </location>
</feature>
<dbReference type="GO" id="GO:0008483">
    <property type="term" value="F:transaminase activity"/>
    <property type="evidence" value="ECO:0007669"/>
    <property type="project" value="TreeGrafter"/>
</dbReference>
<evidence type="ECO:0008006" key="2">
    <source>
        <dbReference type="Google" id="ProtNLM"/>
    </source>
</evidence>
<protein>
    <recommendedName>
        <fullName evidence="2">Aminotransferase class I/classII domain-containing protein</fullName>
    </recommendedName>
</protein>
<accession>A0A382S0F5</accession>
<proteinExistence type="predicted"/>
<evidence type="ECO:0000313" key="1">
    <source>
        <dbReference type="EMBL" id="SVD03424.1"/>
    </source>
</evidence>
<dbReference type="SUPFAM" id="SSF53383">
    <property type="entry name" value="PLP-dependent transferases"/>
    <property type="match status" value="1"/>
</dbReference>
<dbReference type="EMBL" id="UINC01125528">
    <property type="protein sequence ID" value="SVD03424.1"/>
    <property type="molecule type" value="Genomic_DNA"/>
</dbReference>
<dbReference type="GO" id="GO:0000271">
    <property type="term" value="P:polysaccharide biosynthetic process"/>
    <property type="evidence" value="ECO:0007669"/>
    <property type="project" value="TreeGrafter"/>
</dbReference>